<keyword evidence="2" id="KW-1185">Reference proteome</keyword>
<reference evidence="1 2" key="1">
    <citation type="submission" date="2023-06" db="EMBL/GenBank/DDBJ databases">
        <title>Genome sequence of Methanimicrococcus sp. At1.</title>
        <authorList>
            <person name="Protasov E."/>
            <person name="Platt K."/>
            <person name="Poehlein A."/>
            <person name="Daniel R."/>
            <person name="Brune A."/>
        </authorList>
    </citation>
    <scope>NUCLEOTIDE SEQUENCE [LARGE SCALE GENOMIC DNA]</scope>
    <source>
        <strain evidence="1 2">At1</strain>
    </source>
</reference>
<accession>A0ABU3VN44</accession>
<name>A0ABU3VN44_9EURY</name>
<comment type="caution">
    <text evidence="1">The sequence shown here is derived from an EMBL/GenBank/DDBJ whole genome shotgun (WGS) entry which is preliminary data.</text>
</comment>
<dbReference type="PROSITE" id="PS51257">
    <property type="entry name" value="PROKAR_LIPOPROTEIN"/>
    <property type="match status" value="1"/>
</dbReference>
<protein>
    <submittedName>
        <fullName evidence="1">Uncharacterized protein</fullName>
    </submittedName>
</protein>
<sequence>MKLKVYFVLFLLVLCSVVSAGCFEAPAETFRFENLDAPGGKIVNSLPILNLYNFPTGKVLLQHSIYNSGFPTTNCSRPWLLPMQQVESADAVIYGHIKEVKEAVWDTEDGKAPEGYMAPTLWTDEDGRAHVRYDTDNRGHILYT</sequence>
<organism evidence="1 2">
    <name type="scientific">Methanimicrococcus hacksteinii</name>
    <dbReference type="NCBI Taxonomy" id="3028293"/>
    <lineage>
        <taxon>Archaea</taxon>
        <taxon>Methanobacteriati</taxon>
        <taxon>Methanobacteriota</taxon>
        <taxon>Stenosarchaea group</taxon>
        <taxon>Methanomicrobia</taxon>
        <taxon>Methanosarcinales</taxon>
        <taxon>Methanosarcinaceae</taxon>
        <taxon>Methanimicrococcus</taxon>
    </lineage>
</organism>
<dbReference type="Proteomes" id="UP001272052">
    <property type="component" value="Unassembled WGS sequence"/>
</dbReference>
<dbReference type="EMBL" id="JAWDKC010000008">
    <property type="protein sequence ID" value="MDV0444825.1"/>
    <property type="molecule type" value="Genomic_DNA"/>
</dbReference>
<proteinExistence type="predicted"/>
<evidence type="ECO:0000313" key="2">
    <source>
        <dbReference type="Proteomes" id="UP001272052"/>
    </source>
</evidence>
<evidence type="ECO:0000313" key="1">
    <source>
        <dbReference type="EMBL" id="MDV0444825.1"/>
    </source>
</evidence>
<gene>
    <name evidence="1" type="ORF">MmiAt1_03680</name>
</gene>
<dbReference type="RefSeq" id="WP_318785236.1">
    <property type="nucleotide sequence ID" value="NZ_JAWDKC010000008.1"/>
</dbReference>